<organism evidence="1 2">
    <name type="scientific">Meloidogyne enterolobii</name>
    <name type="common">Root-knot nematode worm</name>
    <name type="synonym">Meloidogyne mayaguensis</name>
    <dbReference type="NCBI Taxonomy" id="390850"/>
    <lineage>
        <taxon>Eukaryota</taxon>
        <taxon>Metazoa</taxon>
        <taxon>Ecdysozoa</taxon>
        <taxon>Nematoda</taxon>
        <taxon>Chromadorea</taxon>
        <taxon>Rhabditida</taxon>
        <taxon>Tylenchina</taxon>
        <taxon>Tylenchomorpha</taxon>
        <taxon>Tylenchoidea</taxon>
        <taxon>Meloidogynidae</taxon>
        <taxon>Meloidogyninae</taxon>
        <taxon>Meloidogyne</taxon>
    </lineage>
</organism>
<evidence type="ECO:0000313" key="2">
    <source>
        <dbReference type="Proteomes" id="UP000580250"/>
    </source>
</evidence>
<name>A0A6V7VX65_MELEN</name>
<accession>A0A6V7VX65</accession>
<dbReference type="EMBL" id="CAJEWN010000346">
    <property type="protein sequence ID" value="CAD2179515.1"/>
    <property type="molecule type" value="Genomic_DNA"/>
</dbReference>
<gene>
    <name evidence="1" type="ORF">MENT_LOCUS31521</name>
</gene>
<reference evidence="1 2" key="1">
    <citation type="submission" date="2020-08" db="EMBL/GenBank/DDBJ databases">
        <authorList>
            <person name="Koutsovoulos G."/>
            <person name="Danchin GJ E."/>
        </authorList>
    </citation>
    <scope>NUCLEOTIDE SEQUENCE [LARGE SCALE GENOMIC DNA]</scope>
</reference>
<dbReference type="AlphaFoldDB" id="A0A6V7VX65"/>
<proteinExistence type="predicted"/>
<protein>
    <submittedName>
        <fullName evidence="1">Uncharacterized protein</fullName>
    </submittedName>
</protein>
<dbReference type="Proteomes" id="UP000580250">
    <property type="component" value="Unassembled WGS sequence"/>
</dbReference>
<sequence length="77" mass="9311">MEDQKYRIQKNREMAINRQISRMAKEVLNEIIDVIEAKEEQEGGRRNLTTTQLVRIKKNRREAIIKAEWAQKRMRNN</sequence>
<evidence type="ECO:0000313" key="1">
    <source>
        <dbReference type="EMBL" id="CAD2179515.1"/>
    </source>
</evidence>
<comment type="caution">
    <text evidence="1">The sequence shown here is derived from an EMBL/GenBank/DDBJ whole genome shotgun (WGS) entry which is preliminary data.</text>
</comment>